<dbReference type="EMBL" id="JARGDL010000006">
    <property type="protein sequence ID" value="MDF1611727.1"/>
    <property type="molecule type" value="Genomic_DNA"/>
</dbReference>
<comment type="caution">
    <text evidence="1">The sequence shown here is derived from an EMBL/GenBank/DDBJ whole genome shotgun (WGS) entry which is preliminary data.</text>
</comment>
<name>A0AAE3NZR0_9BACT</name>
<sequence>MHEMLGNQYFMVRNFLAAVEQFEIAINDHPNNDKLKKKLIVSYTQIGKTLKALDLFYEVSKKDITIIFNTDVAKDDCPCPELIPLIESQEKLNENSFDFYITLAILWAFCDKYKSYEYFKKAKSLSMKNEKLDSITKLYNDHFNRIEFAH</sequence>
<dbReference type="InterPro" id="IPR011990">
    <property type="entry name" value="TPR-like_helical_dom_sf"/>
</dbReference>
<protein>
    <recommendedName>
        <fullName evidence="3">Tetratricopeptide repeat protein</fullName>
    </recommendedName>
</protein>
<proteinExistence type="predicted"/>
<dbReference type="Gene3D" id="1.25.40.10">
    <property type="entry name" value="Tetratricopeptide repeat domain"/>
    <property type="match status" value="1"/>
</dbReference>
<organism evidence="1 2">
    <name type="scientific">Stygiobacter electus</name>
    <dbReference type="NCBI Taxonomy" id="3032292"/>
    <lineage>
        <taxon>Bacteria</taxon>
        <taxon>Pseudomonadati</taxon>
        <taxon>Ignavibacteriota</taxon>
        <taxon>Ignavibacteria</taxon>
        <taxon>Ignavibacteriales</taxon>
        <taxon>Melioribacteraceae</taxon>
        <taxon>Stygiobacter</taxon>
    </lineage>
</organism>
<reference evidence="1" key="1">
    <citation type="submission" date="2023-03" db="EMBL/GenBank/DDBJ databases">
        <title>Stygiobacter electus gen. nov., sp. nov., facultatively anaerobic thermotolerant bacterium of the class Ignavibacteria from a well of Yessentuki mineral water deposit.</title>
        <authorList>
            <person name="Podosokorskaya O.A."/>
            <person name="Elcheninov A.G."/>
            <person name="Petrova N.F."/>
            <person name="Zavarzina D.G."/>
            <person name="Kublanov I.V."/>
            <person name="Merkel A.Y."/>
        </authorList>
    </citation>
    <scope>NUCLEOTIDE SEQUENCE</scope>
    <source>
        <strain evidence="1">09-Me</strain>
    </source>
</reference>
<dbReference type="Proteomes" id="UP001221302">
    <property type="component" value="Unassembled WGS sequence"/>
</dbReference>
<gene>
    <name evidence="1" type="ORF">P0M35_06170</name>
</gene>
<dbReference type="SUPFAM" id="SSF48452">
    <property type="entry name" value="TPR-like"/>
    <property type="match status" value="1"/>
</dbReference>
<dbReference type="RefSeq" id="WP_321535494.1">
    <property type="nucleotide sequence ID" value="NZ_JARGDL010000006.1"/>
</dbReference>
<evidence type="ECO:0000313" key="1">
    <source>
        <dbReference type="EMBL" id="MDF1611727.1"/>
    </source>
</evidence>
<keyword evidence="2" id="KW-1185">Reference proteome</keyword>
<evidence type="ECO:0008006" key="3">
    <source>
        <dbReference type="Google" id="ProtNLM"/>
    </source>
</evidence>
<dbReference type="AlphaFoldDB" id="A0AAE3NZR0"/>
<evidence type="ECO:0000313" key="2">
    <source>
        <dbReference type="Proteomes" id="UP001221302"/>
    </source>
</evidence>
<accession>A0AAE3NZR0</accession>